<feature type="transmembrane region" description="Helical" evidence="1">
    <location>
        <begin position="43"/>
        <end position="62"/>
    </location>
</feature>
<dbReference type="AlphaFoldDB" id="A0A5N6XAQ0"/>
<protein>
    <submittedName>
        <fullName evidence="2">Uncharacterized protein</fullName>
    </submittedName>
</protein>
<keyword evidence="1" id="KW-0472">Membrane</keyword>
<reference evidence="3" key="1">
    <citation type="submission" date="2019-04" db="EMBL/GenBank/DDBJ databases">
        <title>Friends and foes A comparative genomics studyof 23 Aspergillus species from section Flavi.</title>
        <authorList>
            <consortium name="DOE Joint Genome Institute"/>
            <person name="Kjaerbolling I."/>
            <person name="Vesth T."/>
            <person name="Frisvad J.C."/>
            <person name="Nybo J.L."/>
            <person name="Theobald S."/>
            <person name="Kildgaard S."/>
            <person name="Isbrandt T."/>
            <person name="Kuo A."/>
            <person name="Sato A."/>
            <person name="Lyhne E.K."/>
            <person name="Kogle M.E."/>
            <person name="Wiebenga A."/>
            <person name="Kun R.S."/>
            <person name="Lubbers R.J."/>
            <person name="Makela M.R."/>
            <person name="Barry K."/>
            <person name="Chovatia M."/>
            <person name="Clum A."/>
            <person name="Daum C."/>
            <person name="Haridas S."/>
            <person name="He G."/>
            <person name="LaButti K."/>
            <person name="Lipzen A."/>
            <person name="Mondo S."/>
            <person name="Riley R."/>
            <person name="Salamov A."/>
            <person name="Simmons B.A."/>
            <person name="Magnuson J.K."/>
            <person name="Henrissat B."/>
            <person name="Mortensen U.H."/>
            <person name="Larsen T.O."/>
            <person name="Devries R.P."/>
            <person name="Grigoriev I.V."/>
            <person name="Machida M."/>
            <person name="Baker S.E."/>
            <person name="Andersen M.R."/>
        </authorList>
    </citation>
    <scope>NUCLEOTIDE SEQUENCE [LARGE SCALE GENOMIC DNA]</scope>
    <source>
        <strain evidence="3">CBS 130017</strain>
    </source>
</reference>
<accession>A0A5N6XAQ0</accession>
<evidence type="ECO:0000256" key="1">
    <source>
        <dbReference type="SAM" id="Phobius"/>
    </source>
</evidence>
<name>A0A5N6XAQ0_9EURO</name>
<dbReference type="Proteomes" id="UP000325945">
    <property type="component" value="Unassembled WGS sequence"/>
</dbReference>
<keyword evidence="1" id="KW-0812">Transmembrane</keyword>
<evidence type="ECO:0000313" key="3">
    <source>
        <dbReference type="Proteomes" id="UP000325945"/>
    </source>
</evidence>
<dbReference type="EMBL" id="ML741784">
    <property type="protein sequence ID" value="KAE8328580.1"/>
    <property type="molecule type" value="Genomic_DNA"/>
</dbReference>
<organism evidence="2 3">
    <name type="scientific">Aspergillus sergii</name>
    <dbReference type="NCBI Taxonomy" id="1034303"/>
    <lineage>
        <taxon>Eukaryota</taxon>
        <taxon>Fungi</taxon>
        <taxon>Dikarya</taxon>
        <taxon>Ascomycota</taxon>
        <taxon>Pezizomycotina</taxon>
        <taxon>Eurotiomycetes</taxon>
        <taxon>Eurotiomycetidae</taxon>
        <taxon>Eurotiales</taxon>
        <taxon>Aspergillaceae</taxon>
        <taxon>Aspergillus</taxon>
        <taxon>Aspergillus subgen. Circumdati</taxon>
    </lineage>
</organism>
<evidence type="ECO:0000313" key="2">
    <source>
        <dbReference type="EMBL" id="KAE8328580.1"/>
    </source>
</evidence>
<sequence length="79" mass="9311">MFFFFLFLIYIFLFRLVCGLLLNVFYSFVQGVNHGAMTGRKEIRLLDIARSVVLMYAYIPIYKSFIYSCKFQGVQREGS</sequence>
<gene>
    <name evidence="2" type="ORF">BDV39DRAFT_173530</name>
</gene>
<keyword evidence="3" id="KW-1185">Reference proteome</keyword>
<proteinExistence type="predicted"/>
<keyword evidence="1" id="KW-1133">Transmembrane helix</keyword>